<dbReference type="InterPro" id="IPR001138">
    <property type="entry name" value="Zn2Cys6_DnaBD"/>
</dbReference>
<dbReference type="CDD" id="cd00067">
    <property type="entry name" value="GAL4"/>
    <property type="match status" value="1"/>
</dbReference>
<dbReference type="Pfam" id="PF11951">
    <property type="entry name" value="Fungal_trans_2"/>
    <property type="match status" value="1"/>
</dbReference>
<evidence type="ECO:0000259" key="2">
    <source>
        <dbReference type="PROSITE" id="PS50048"/>
    </source>
</evidence>
<dbReference type="GO" id="GO:0008270">
    <property type="term" value="F:zinc ion binding"/>
    <property type="evidence" value="ECO:0007669"/>
    <property type="project" value="InterPro"/>
</dbReference>
<dbReference type="PROSITE" id="PS00463">
    <property type="entry name" value="ZN2_CY6_FUNGAL_1"/>
    <property type="match status" value="1"/>
</dbReference>
<dbReference type="SMART" id="SM00066">
    <property type="entry name" value="GAL4"/>
    <property type="match status" value="1"/>
</dbReference>
<dbReference type="Gene3D" id="4.10.240.10">
    <property type="entry name" value="Zn(2)-C6 fungal-type DNA-binding domain"/>
    <property type="match status" value="1"/>
</dbReference>
<evidence type="ECO:0000313" key="4">
    <source>
        <dbReference type="Proteomes" id="UP000756921"/>
    </source>
</evidence>
<gene>
    <name evidence="3" type="ORF">PMIN01_07413</name>
</gene>
<dbReference type="PANTHER" id="PTHR47784:SF5">
    <property type="entry name" value="STEROL UPTAKE CONTROL PROTEIN 2"/>
    <property type="match status" value="1"/>
</dbReference>
<feature type="domain" description="Zn(2)-C6 fungal-type" evidence="2">
    <location>
        <begin position="13"/>
        <end position="43"/>
    </location>
</feature>
<dbReference type="SUPFAM" id="SSF57701">
    <property type="entry name" value="Zn2/Cys6 DNA-binding domain"/>
    <property type="match status" value="1"/>
</dbReference>
<name>A0A9P6GHH9_9PLEO</name>
<dbReference type="OrthoDB" id="5386330at2759"/>
<comment type="caution">
    <text evidence="3">The sequence shown here is derived from an EMBL/GenBank/DDBJ whole genome shotgun (WGS) entry which is preliminary data.</text>
</comment>
<keyword evidence="1" id="KW-0539">Nucleus</keyword>
<dbReference type="EMBL" id="WJXW01000007">
    <property type="protein sequence ID" value="KAF9734510.1"/>
    <property type="molecule type" value="Genomic_DNA"/>
</dbReference>
<protein>
    <submittedName>
        <fullName evidence="3">Sterol uptake control protein 2</fullName>
    </submittedName>
</protein>
<organism evidence="3 4">
    <name type="scientific">Paraphaeosphaeria minitans</name>
    <dbReference type="NCBI Taxonomy" id="565426"/>
    <lineage>
        <taxon>Eukaryota</taxon>
        <taxon>Fungi</taxon>
        <taxon>Dikarya</taxon>
        <taxon>Ascomycota</taxon>
        <taxon>Pezizomycotina</taxon>
        <taxon>Dothideomycetes</taxon>
        <taxon>Pleosporomycetidae</taxon>
        <taxon>Pleosporales</taxon>
        <taxon>Massarineae</taxon>
        <taxon>Didymosphaeriaceae</taxon>
        <taxon>Paraphaeosphaeria</taxon>
    </lineage>
</organism>
<dbReference type="PROSITE" id="PS50048">
    <property type="entry name" value="ZN2_CY6_FUNGAL_2"/>
    <property type="match status" value="1"/>
</dbReference>
<dbReference type="InterPro" id="IPR053157">
    <property type="entry name" value="Sterol_Uptake_Regulator"/>
</dbReference>
<evidence type="ECO:0000256" key="1">
    <source>
        <dbReference type="ARBA" id="ARBA00023242"/>
    </source>
</evidence>
<reference evidence="3" key="1">
    <citation type="journal article" date="2020" name="Mol. Plant Microbe Interact.">
        <title>Genome Sequence of the Biocontrol Agent Coniothyrium minitans strain Conio (IMI 134523).</title>
        <authorList>
            <person name="Patel D."/>
            <person name="Shittu T.A."/>
            <person name="Baroncelli R."/>
            <person name="Muthumeenakshi S."/>
            <person name="Osborne T.H."/>
            <person name="Janganan T.K."/>
            <person name="Sreenivasaprasad S."/>
        </authorList>
    </citation>
    <scope>NUCLEOTIDE SEQUENCE</scope>
    <source>
        <strain evidence="3">Conio</strain>
    </source>
</reference>
<sequence>MSTKKPRVQSKHGCAQCRKRRIKCDEGRPDCKNCARRRSECSFSIYDPVPISFLARSSQAKGPSSSPEGPVASIPCPTFLDYLSQDELIIHFPEALRPRIRHLLQHFAEETSFTITHNDAARAAWCAAVPQLTARNVFVLQGTIAISALHVSKHAETESEKKHFRDIATYQMNMGLIKYREAIAKVSETNAESLLAFSVSATVWVLYTTADDFQALLHSNEKGQGLNRDQTVGGLVATTSKILRTLRGVLVVLVPCWHLIASGVFKDVAKRDWWPYAMPATPDAIKDDKRLKDLESIWMRPDRPYEYCFDALMQALKSLREDFARVSQLTVTDNAPKNRYGKLVDWTLVISWPIQLPLVFVELLEARQPEAWVVLAHYAILPAKVESVFWIKDFASNLVSTAALVLGQRMRSSIEWPAEVVGVDLDKLYSIHRTKA</sequence>
<dbReference type="AlphaFoldDB" id="A0A9P6GHH9"/>
<dbReference type="PANTHER" id="PTHR47784">
    <property type="entry name" value="STEROL UPTAKE CONTROL PROTEIN 2"/>
    <property type="match status" value="1"/>
</dbReference>
<proteinExistence type="predicted"/>
<dbReference type="Pfam" id="PF00172">
    <property type="entry name" value="Zn_clus"/>
    <property type="match status" value="1"/>
</dbReference>
<dbReference type="Proteomes" id="UP000756921">
    <property type="component" value="Unassembled WGS sequence"/>
</dbReference>
<keyword evidence="4" id="KW-1185">Reference proteome</keyword>
<accession>A0A9P6GHH9</accession>
<evidence type="ECO:0000313" key="3">
    <source>
        <dbReference type="EMBL" id="KAF9734510.1"/>
    </source>
</evidence>
<dbReference type="InterPro" id="IPR021858">
    <property type="entry name" value="Fun_TF"/>
</dbReference>
<dbReference type="GO" id="GO:0001228">
    <property type="term" value="F:DNA-binding transcription activator activity, RNA polymerase II-specific"/>
    <property type="evidence" value="ECO:0007669"/>
    <property type="project" value="TreeGrafter"/>
</dbReference>
<dbReference type="InterPro" id="IPR036864">
    <property type="entry name" value="Zn2-C6_fun-type_DNA-bd_sf"/>
</dbReference>